<evidence type="ECO:0000313" key="3">
    <source>
        <dbReference type="Proteomes" id="UP001255068"/>
    </source>
</evidence>
<proteinExistence type="predicted"/>
<dbReference type="EMBL" id="OM030330">
    <property type="protein sequence ID" value="UOL48907.1"/>
    <property type="molecule type" value="Viral_cRNA"/>
</dbReference>
<accession>A0A8T9KP58</accession>
<dbReference type="Proteomes" id="UP001255068">
    <property type="component" value="Segment"/>
</dbReference>
<evidence type="ECO:0000256" key="1">
    <source>
        <dbReference type="SAM" id="Phobius"/>
    </source>
</evidence>
<sequence>MDYPIVECLNIILGFYLIRKIILLTGIIPLVLAIMERDTAIILFIIGFLLIFWLIMTVAWLVYITARYYSLRAEFYRKLNEILLECRGEEGVFQSAGCNSQLTPPPYRQTIV</sequence>
<evidence type="ECO:0000313" key="2">
    <source>
        <dbReference type="EMBL" id="UOL48907.1"/>
    </source>
</evidence>
<protein>
    <submittedName>
        <fullName evidence="2">Small hydrophobic protein</fullName>
    </submittedName>
</protein>
<feature type="transmembrane region" description="Helical" evidence="1">
    <location>
        <begin position="41"/>
        <end position="63"/>
    </location>
</feature>
<feature type="transmembrane region" description="Helical" evidence="1">
    <location>
        <begin position="12"/>
        <end position="35"/>
    </location>
</feature>
<reference evidence="2" key="1">
    <citation type="submission" date="2021-12" db="EMBL/GenBank/DDBJ databases">
        <authorList>
            <person name="Tan Z.-Z."/>
            <person name="Pan Y.-F."/>
            <person name="Zhang Y.-Z."/>
        </authorList>
    </citation>
    <scope>NUCLEOTIDE SEQUENCE</scope>
    <source>
        <strain evidence="2">WFS_RongShu</strain>
    </source>
</reference>
<keyword evidence="1" id="KW-0472">Membrane</keyword>
<keyword evidence="1" id="KW-0812">Transmembrane</keyword>
<keyword evidence="1" id="KW-1133">Transmembrane helix</keyword>
<keyword evidence="3" id="KW-1185">Reference proteome</keyword>
<name>A0A8T9KP58_9MONO</name>
<organism evidence="2 3">
    <name type="scientific">Wufeng Eothenomys melanogaster jeilongvirus 1</name>
    <dbReference type="NCBI Taxonomy" id="2928990"/>
    <lineage>
        <taxon>Viruses</taxon>
        <taxon>Riboviria</taxon>
        <taxon>Orthornavirae</taxon>
        <taxon>Negarnaviricota</taxon>
        <taxon>Haploviricotina</taxon>
        <taxon>Monjiviricetes</taxon>
        <taxon>Mononegavirales</taxon>
        <taxon>Paramyxoviridae</taxon>
        <taxon>Orthoparamyxovirinae</taxon>
        <taxon>Jeilongvirus</taxon>
        <taxon>Jeilongvirus eothenomysis</taxon>
    </lineage>
</organism>